<evidence type="ECO:0000256" key="2">
    <source>
        <dbReference type="ARBA" id="ARBA00022723"/>
    </source>
</evidence>
<evidence type="ECO:0000313" key="6">
    <source>
        <dbReference type="Proteomes" id="UP001529272"/>
    </source>
</evidence>
<comment type="caution">
    <text evidence="5">The sequence shown here is derived from an EMBL/GenBank/DDBJ whole genome shotgun (WGS) entry which is preliminary data.</text>
</comment>
<feature type="domain" description="Mandelate racemase/muconate lactonizing enzyme C-terminal" evidence="4">
    <location>
        <begin position="156"/>
        <end position="246"/>
    </location>
</feature>
<evidence type="ECO:0000256" key="3">
    <source>
        <dbReference type="ARBA" id="ARBA00022842"/>
    </source>
</evidence>
<dbReference type="PANTHER" id="PTHR13794">
    <property type="entry name" value="ENOLASE SUPERFAMILY, MANDELATE RACEMASE"/>
    <property type="match status" value="1"/>
</dbReference>
<dbReference type="InterPro" id="IPR013342">
    <property type="entry name" value="Mandelate_racemase_C"/>
</dbReference>
<dbReference type="PANTHER" id="PTHR13794:SF58">
    <property type="entry name" value="MITOCHONDRIAL ENOLASE SUPERFAMILY MEMBER 1"/>
    <property type="match status" value="1"/>
</dbReference>
<dbReference type="Gene3D" id="3.30.390.10">
    <property type="entry name" value="Enolase-like, N-terminal domain"/>
    <property type="match status" value="1"/>
</dbReference>
<dbReference type="SUPFAM" id="SSF51604">
    <property type="entry name" value="Enolase C-terminal domain-like"/>
    <property type="match status" value="1"/>
</dbReference>
<protein>
    <submittedName>
        <fullName evidence="5">Enolase C-terminal domain-like protein</fullName>
    </submittedName>
</protein>
<dbReference type="InterPro" id="IPR029017">
    <property type="entry name" value="Enolase-like_N"/>
</dbReference>
<dbReference type="Pfam" id="PF13378">
    <property type="entry name" value="MR_MLE_C"/>
    <property type="match status" value="1"/>
</dbReference>
<evidence type="ECO:0000313" key="5">
    <source>
        <dbReference type="EMBL" id="MDM3928728.1"/>
    </source>
</evidence>
<evidence type="ECO:0000259" key="4">
    <source>
        <dbReference type="SMART" id="SM00922"/>
    </source>
</evidence>
<dbReference type="SMART" id="SM00922">
    <property type="entry name" value="MR_MLE"/>
    <property type="match status" value="1"/>
</dbReference>
<keyword evidence="3" id="KW-0460">Magnesium</keyword>
<evidence type="ECO:0000256" key="1">
    <source>
        <dbReference type="ARBA" id="ARBA00001946"/>
    </source>
</evidence>
<name>A0ABT7P6W1_MYCIT</name>
<sequence length="363" mass="38281">MPPSSELTITVDEIAIRRYCSPAPPAARHCPAVRAAVSTQPVTGYVVGVREATHWGWWGPLIDQDVVEGLRRLTQRGGSALRGTPQQCAATLRCAGRHAHTGIYSVGIGAFELACWDLVGQRNGVPVWQLFTQRPARARVASYATCFGLSLDQPGAADIVAAVGDIWTVQKWRPVTDLRCDGSPAVRAALGAGPAGLALDFGDQWSAAAALRFAAAVPLPLAFLEEPAAPDALADLAGLARPAPVAAGEHCYNPGEATLLAAADIDIWQPDAVFCGGFGALQTIAERAAAAGRLLYPHGGGLIPALHAAIAGWPIDCLEFHLLLEPRRQAHLRRPVLADDHGEFGVPDRPGWAGTLRDDLGEP</sequence>
<keyword evidence="2" id="KW-0479">Metal-binding</keyword>
<comment type="cofactor">
    <cofactor evidence="1">
        <name>Mg(2+)</name>
        <dbReference type="ChEBI" id="CHEBI:18420"/>
    </cofactor>
</comment>
<keyword evidence="6" id="KW-1185">Reference proteome</keyword>
<dbReference type="RefSeq" id="WP_054585399.1">
    <property type="nucleotide sequence ID" value="NZ_CP012886.2"/>
</dbReference>
<dbReference type="EMBL" id="JASZZX010000025">
    <property type="protein sequence ID" value="MDM3928728.1"/>
    <property type="molecule type" value="Genomic_DNA"/>
</dbReference>
<proteinExistence type="predicted"/>
<dbReference type="InterPro" id="IPR029065">
    <property type="entry name" value="Enolase_C-like"/>
</dbReference>
<dbReference type="InterPro" id="IPR046945">
    <property type="entry name" value="RHMD-like"/>
</dbReference>
<gene>
    <name evidence="5" type="ORF">QRB35_22210</name>
</gene>
<dbReference type="Gene3D" id="3.20.20.120">
    <property type="entry name" value="Enolase-like C-terminal domain"/>
    <property type="match status" value="1"/>
</dbReference>
<accession>A0ABT7P6W1</accession>
<dbReference type="Proteomes" id="UP001529272">
    <property type="component" value="Unassembled WGS sequence"/>
</dbReference>
<dbReference type="SUPFAM" id="SSF54826">
    <property type="entry name" value="Enolase N-terminal domain-like"/>
    <property type="match status" value="1"/>
</dbReference>
<dbReference type="InterPro" id="IPR036849">
    <property type="entry name" value="Enolase-like_C_sf"/>
</dbReference>
<organism evidence="5 6">
    <name type="scientific">Mycobacterium intracellulare subsp. chimaera</name>
    <dbReference type="NCBI Taxonomy" id="222805"/>
    <lineage>
        <taxon>Bacteria</taxon>
        <taxon>Bacillati</taxon>
        <taxon>Actinomycetota</taxon>
        <taxon>Actinomycetes</taxon>
        <taxon>Mycobacteriales</taxon>
        <taxon>Mycobacteriaceae</taxon>
        <taxon>Mycobacterium</taxon>
        <taxon>Mycobacterium avium complex (MAC)</taxon>
    </lineage>
</organism>
<reference evidence="6" key="2">
    <citation type="submission" date="2023-06" db="EMBL/GenBank/DDBJ databases">
        <title>Itaconate inhibition of nontuberculous mycobacteria.</title>
        <authorList>
            <person name="Spilker T."/>
        </authorList>
    </citation>
    <scope>NUCLEOTIDE SEQUENCE [LARGE SCALE GENOMIC DNA]</scope>
    <source>
        <strain evidence="6">FLAC1071</strain>
    </source>
</reference>
<reference evidence="5 6" key="1">
    <citation type="submission" date="2023-06" db="EMBL/GenBank/DDBJ databases">
        <title>Itaconate inhibition of nontuberculous mycobacteria.</title>
        <authorList>
            <person name="Breen P."/>
            <person name="Zimbric M."/>
            <person name="Caverly L."/>
        </authorList>
    </citation>
    <scope>NUCLEOTIDE SEQUENCE [LARGE SCALE GENOMIC DNA]</scope>
    <source>
        <strain evidence="5 6">FLAC1071</strain>
    </source>
</reference>